<organism evidence="2 3">
    <name type="scientific">Synaphobranchus kaupii</name>
    <name type="common">Kaup's arrowtooth eel</name>
    <dbReference type="NCBI Taxonomy" id="118154"/>
    <lineage>
        <taxon>Eukaryota</taxon>
        <taxon>Metazoa</taxon>
        <taxon>Chordata</taxon>
        <taxon>Craniata</taxon>
        <taxon>Vertebrata</taxon>
        <taxon>Euteleostomi</taxon>
        <taxon>Actinopterygii</taxon>
        <taxon>Neopterygii</taxon>
        <taxon>Teleostei</taxon>
        <taxon>Anguilliformes</taxon>
        <taxon>Synaphobranchidae</taxon>
        <taxon>Synaphobranchus</taxon>
    </lineage>
</organism>
<dbReference type="GO" id="GO:0003824">
    <property type="term" value="F:catalytic activity"/>
    <property type="evidence" value="ECO:0007669"/>
    <property type="project" value="InterPro"/>
</dbReference>
<dbReference type="PANTHER" id="PTHR37984:SF5">
    <property type="entry name" value="PROTEIN NYNRIN-LIKE"/>
    <property type="match status" value="1"/>
</dbReference>
<dbReference type="InterPro" id="IPR014729">
    <property type="entry name" value="Rossmann-like_a/b/a_fold"/>
</dbReference>
<dbReference type="Gene3D" id="3.30.70.270">
    <property type="match status" value="1"/>
</dbReference>
<gene>
    <name evidence="2" type="ORF">SKAU_G00062000</name>
</gene>
<evidence type="ECO:0000313" key="3">
    <source>
        <dbReference type="Proteomes" id="UP001152622"/>
    </source>
</evidence>
<keyword evidence="3" id="KW-1185">Reference proteome</keyword>
<feature type="domain" description="Cytidyltransferase-like" evidence="1">
    <location>
        <begin position="46"/>
        <end position="77"/>
    </location>
</feature>
<dbReference type="NCBIfam" id="TIGR00125">
    <property type="entry name" value="cyt_tran_rel"/>
    <property type="match status" value="1"/>
</dbReference>
<dbReference type="Pfam" id="PF01467">
    <property type="entry name" value="CTP_transf_like"/>
    <property type="match status" value="1"/>
</dbReference>
<comment type="caution">
    <text evidence="2">The sequence shown here is derived from an EMBL/GenBank/DDBJ whole genome shotgun (WGS) entry which is preliminary data.</text>
</comment>
<accession>A0A9Q1G6J4</accession>
<dbReference type="Proteomes" id="UP001152622">
    <property type="component" value="Chromosome 2"/>
</dbReference>
<dbReference type="SUPFAM" id="SSF52374">
    <property type="entry name" value="Nucleotidylyl transferase"/>
    <property type="match status" value="1"/>
</dbReference>
<protein>
    <recommendedName>
        <fullName evidence="1">Cytidyltransferase-like domain-containing protein</fullName>
    </recommendedName>
</protein>
<evidence type="ECO:0000313" key="2">
    <source>
        <dbReference type="EMBL" id="KAJ8375620.1"/>
    </source>
</evidence>
<proteinExistence type="predicted"/>
<dbReference type="SUPFAM" id="SSF56672">
    <property type="entry name" value="DNA/RNA polymerases"/>
    <property type="match status" value="1"/>
</dbReference>
<name>A0A9Q1G6J4_SYNKA</name>
<dbReference type="InterPro" id="IPR043128">
    <property type="entry name" value="Rev_trsase/Diguanyl_cyclase"/>
</dbReference>
<dbReference type="InterPro" id="IPR004821">
    <property type="entry name" value="Cyt_trans-like"/>
</dbReference>
<dbReference type="InterPro" id="IPR043502">
    <property type="entry name" value="DNA/RNA_pol_sf"/>
</dbReference>
<evidence type="ECO:0000259" key="1">
    <source>
        <dbReference type="Pfam" id="PF01467"/>
    </source>
</evidence>
<dbReference type="PANTHER" id="PTHR37984">
    <property type="entry name" value="PROTEIN CBG26694"/>
    <property type="match status" value="1"/>
</dbReference>
<dbReference type="EMBL" id="JAINUF010000002">
    <property type="protein sequence ID" value="KAJ8375620.1"/>
    <property type="molecule type" value="Genomic_DNA"/>
</dbReference>
<dbReference type="InterPro" id="IPR050951">
    <property type="entry name" value="Retrovirus_Pol_polyprotein"/>
</dbReference>
<dbReference type="OrthoDB" id="17102at2759"/>
<dbReference type="AlphaFoldDB" id="A0A9Q1G6J4"/>
<sequence length="260" mass="29239">MILNLTLREPAIFARETSCECRAPHEKLTIAQARCGTPVDRPVRVYADGIFDLFHAGHARALMQAKNLFPNTYLIVGDELGTLWGTTVKLHVDPQATPRFFKPRGVAYAMKGKVEDELDRLQRLEVMHPVQFSAWAAPIVPVLKGDGAEEHLSNLELVLKRLSEARLRLKRSKCIFQEPNMTYLGHTITAIKEAPSLKNVPELKSFLGMVNYYEDEGLRPYAKHRTELSVQDGCVLWGSRLVVPPQGRSQVMEETQGPPV</sequence>
<dbReference type="Gene3D" id="3.40.50.620">
    <property type="entry name" value="HUPs"/>
    <property type="match status" value="1"/>
</dbReference>
<reference evidence="2" key="1">
    <citation type="journal article" date="2023" name="Science">
        <title>Genome structures resolve the early diversification of teleost fishes.</title>
        <authorList>
            <person name="Parey E."/>
            <person name="Louis A."/>
            <person name="Montfort J."/>
            <person name="Bouchez O."/>
            <person name="Roques C."/>
            <person name="Iampietro C."/>
            <person name="Lluch J."/>
            <person name="Castinel A."/>
            <person name="Donnadieu C."/>
            <person name="Desvignes T."/>
            <person name="Floi Bucao C."/>
            <person name="Jouanno E."/>
            <person name="Wen M."/>
            <person name="Mejri S."/>
            <person name="Dirks R."/>
            <person name="Jansen H."/>
            <person name="Henkel C."/>
            <person name="Chen W.J."/>
            <person name="Zahm M."/>
            <person name="Cabau C."/>
            <person name="Klopp C."/>
            <person name="Thompson A.W."/>
            <person name="Robinson-Rechavi M."/>
            <person name="Braasch I."/>
            <person name="Lecointre G."/>
            <person name="Bobe J."/>
            <person name="Postlethwait J.H."/>
            <person name="Berthelot C."/>
            <person name="Roest Crollius H."/>
            <person name="Guiguen Y."/>
        </authorList>
    </citation>
    <scope>NUCLEOTIDE SEQUENCE</scope>
    <source>
        <strain evidence="2">WJC10195</strain>
    </source>
</reference>